<dbReference type="InterPro" id="IPR034746">
    <property type="entry name" value="POTRA"/>
</dbReference>
<evidence type="ECO:0000256" key="1">
    <source>
        <dbReference type="ARBA" id="ARBA00004370"/>
    </source>
</evidence>
<dbReference type="Pfam" id="PF08478">
    <property type="entry name" value="POTRA_1"/>
    <property type="match status" value="1"/>
</dbReference>
<evidence type="ECO:0000259" key="9">
    <source>
        <dbReference type="PROSITE" id="PS51779"/>
    </source>
</evidence>
<protein>
    <submittedName>
        <fullName evidence="10">FtsQ-type POTRA domain-containing protein</fullName>
    </submittedName>
</protein>
<sequence length="344" mass="36949">KVTRAMLRRRRFFRRLTAFFLLAAVIAAGGYLTVTILFKISALEVQSPEGEVLSQAGPYSSGQVLEALGVRLEENIFSFSSREKEELLEQQLPLLEEIKVIRRYPGTVVVRVTPATPTYTAQTPAGWLTLSANLKILSVGAEQPALPVLWGGDPAAASPGSQLSYLAAAEEDAGAASGSAASEEEAEQTDTRLETLQTLLQILQERGLMAGVTRIEFADPEQLAFLYEDRISVLLGTLNGLEYKMDYAQYLLLNTDGKGCAPTDTGALDCSHLRTDGTLQVIFAQGEPELPSGYLVPEPPAPEQSVELPAEQPAPDAQPQPAGTEAAPEQPAAGQAPEQTEINQ</sequence>
<evidence type="ECO:0000313" key="11">
    <source>
        <dbReference type="Proteomes" id="UP000824178"/>
    </source>
</evidence>
<evidence type="ECO:0000256" key="4">
    <source>
        <dbReference type="ARBA" id="ARBA00022692"/>
    </source>
</evidence>
<keyword evidence="7" id="KW-0131">Cell cycle</keyword>
<keyword evidence="2" id="KW-1003">Cell membrane</keyword>
<reference evidence="10" key="2">
    <citation type="submission" date="2021-04" db="EMBL/GenBank/DDBJ databases">
        <authorList>
            <person name="Gilroy R."/>
        </authorList>
    </citation>
    <scope>NUCLEOTIDE SEQUENCE</scope>
    <source>
        <strain evidence="10">742</strain>
    </source>
</reference>
<evidence type="ECO:0000256" key="8">
    <source>
        <dbReference type="SAM" id="MobiDB-lite"/>
    </source>
</evidence>
<dbReference type="AlphaFoldDB" id="A0A9E2KK92"/>
<proteinExistence type="predicted"/>
<feature type="non-terminal residue" evidence="10">
    <location>
        <position position="1"/>
    </location>
</feature>
<evidence type="ECO:0000256" key="7">
    <source>
        <dbReference type="ARBA" id="ARBA00023306"/>
    </source>
</evidence>
<gene>
    <name evidence="10" type="ORF">H9864_03610</name>
</gene>
<evidence type="ECO:0000313" key="10">
    <source>
        <dbReference type="EMBL" id="MBU3819447.1"/>
    </source>
</evidence>
<feature type="compositionally biased region" description="Low complexity" evidence="8">
    <location>
        <begin position="309"/>
        <end position="344"/>
    </location>
</feature>
<dbReference type="GO" id="GO:0016020">
    <property type="term" value="C:membrane"/>
    <property type="evidence" value="ECO:0007669"/>
    <property type="project" value="UniProtKB-SubCell"/>
</dbReference>
<keyword evidence="6" id="KW-0472">Membrane</keyword>
<dbReference type="PROSITE" id="PS51779">
    <property type="entry name" value="POTRA"/>
    <property type="match status" value="1"/>
</dbReference>
<evidence type="ECO:0000256" key="6">
    <source>
        <dbReference type="ARBA" id="ARBA00023136"/>
    </source>
</evidence>
<keyword evidence="5" id="KW-1133">Transmembrane helix</keyword>
<evidence type="ECO:0000256" key="2">
    <source>
        <dbReference type="ARBA" id="ARBA00022475"/>
    </source>
</evidence>
<keyword evidence="4" id="KW-0812">Transmembrane</keyword>
<keyword evidence="3" id="KW-0132">Cell division</keyword>
<dbReference type="Proteomes" id="UP000824178">
    <property type="component" value="Unassembled WGS sequence"/>
</dbReference>
<dbReference type="EMBL" id="JAHLFH010000070">
    <property type="protein sequence ID" value="MBU3819447.1"/>
    <property type="molecule type" value="Genomic_DNA"/>
</dbReference>
<feature type="domain" description="POTRA" evidence="9">
    <location>
        <begin position="38"/>
        <end position="115"/>
    </location>
</feature>
<organism evidence="10 11">
    <name type="scientific">Candidatus Faecalibacterium intestinavium</name>
    <dbReference type="NCBI Taxonomy" id="2838580"/>
    <lineage>
        <taxon>Bacteria</taxon>
        <taxon>Bacillati</taxon>
        <taxon>Bacillota</taxon>
        <taxon>Clostridia</taxon>
        <taxon>Eubacteriales</taxon>
        <taxon>Oscillospiraceae</taxon>
        <taxon>Faecalibacterium</taxon>
    </lineage>
</organism>
<evidence type="ECO:0000256" key="3">
    <source>
        <dbReference type="ARBA" id="ARBA00022618"/>
    </source>
</evidence>
<feature type="region of interest" description="Disordered" evidence="8">
    <location>
        <begin position="290"/>
        <end position="344"/>
    </location>
</feature>
<dbReference type="GO" id="GO:0051301">
    <property type="term" value="P:cell division"/>
    <property type="evidence" value="ECO:0007669"/>
    <property type="project" value="UniProtKB-KW"/>
</dbReference>
<comment type="subcellular location">
    <subcellularLocation>
        <location evidence="1">Membrane</location>
    </subcellularLocation>
</comment>
<name>A0A9E2KK92_9FIRM</name>
<reference evidence="10" key="1">
    <citation type="journal article" date="2021" name="PeerJ">
        <title>Extensive microbial diversity within the chicken gut microbiome revealed by metagenomics and culture.</title>
        <authorList>
            <person name="Gilroy R."/>
            <person name="Ravi A."/>
            <person name="Getino M."/>
            <person name="Pursley I."/>
            <person name="Horton D.L."/>
            <person name="Alikhan N.F."/>
            <person name="Baker D."/>
            <person name="Gharbi K."/>
            <person name="Hall N."/>
            <person name="Watson M."/>
            <person name="Adriaenssens E.M."/>
            <person name="Foster-Nyarko E."/>
            <person name="Jarju S."/>
            <person name="Secka A."/>
            <person name="Antonio M."/>
            <person name="Oren A."/>
            <person name="Chaudhuri R.R."/>
            <person name="La Ragione R."/>
            <person name="Hildebrand F."/>
            <person name="Pallen M.J."/>
        </authorList>
    </citation>
    <scope>NUCLEOTIDE SEQUENCE</scope>
    <source>
        <strain evidence="10">742</strain>
    </source>
</reference>
<comment type="caution">
    <text evidence="10">The sequence shown here is derived from an EMBL/GenBank/DDBJ whole genome shotgun (WGS) entry which is preliminary data.</text>
</comment>
<accession>A0A9E2KK92</accession>
<evidence type="ECO:0000256" key="5">
    <source>
        <dbReference type="ARBA" id="ARBA00022989"/>
    </source>
</evidence>
<dbReference type="InterPro" id="IPR013685">
    <property type="entry name" value="POTRA_FtsQ_type"/>
</dbReference>